<dbReference type="PANTHER" id="PTHR43341:SF6">
    <property type="entry name" value="AMINO ACID TRANSPORTER (EUROFUNG)"/>
    <property type="match status" value="1"/>
</dbReference>
<dbReference type="Proteomes" id="UP001610446">
    <property type="component" value="Unassembled WGS sequence"/>
</dbReference>
<proteinExistence type="predicted"/>
<evidence type="ECO:0000259" key="6">
    <source>
        <dbReference type="Pfam" id="PF00324"/>
    </source>
</evidence>
<feature type="transmembrane region" description="Helical" evidence="5">
    <location>
        <begin position="295"/>
        <end position="313"/>
    </location>
</feature>
<sequence>MLFAFTFVTMVGGNPEHDAYGFRHWKDPGPMSEFLSTGPLGRFEGFLGSLWMASFTTVGPEYVTLIAGEAQHPRTYVKKAFKTVYWRFLLFFIMGAISVGILVPYNDPALVATFITNTATGSKSSGSPFIIAMRNMQITSLPHVMNALLITTIFSAGNTYMYGASRILYGLSLEGRAPTILKKCTKQGVPIYCVLVTMCFPLLSLLQLGNGSSQALTWLTNILTAGGLINYFVMSVTYIFFYRACAAQGIDRKTFPYYGRFQPYAGWIGVIGEGAIVLCYGYASFKPWNVAEFFTNYTMVLLAPVTFTFWKVVKRTRFIGPLEADLVWERPIVDSYERSTLSEPRGFWVEFLGWVGVRREKDGAKAGEGQGEMVEVR</sequence>
<evidence type="ECO:0000313" key="8">
    <source>
        <dbReference type="Proteomes" id="UP001610446"/>
    </source>
</evidence>
<feature type="transmembrane region" description="Helical" evidence="5">
    <location>
        <begin position="263"/>
        <end position="283"/>
    </location>
</feature>
<keyword evidence="3 5" id="KW-1133">Transmembrane helix</keyword>
<keyword evidence="8" id="KW-1185">Reference proteome</keyword>
<dbReference type="Pfam" id="PF00324">
    <property type="entry name" value="AA_permease"/>
    <property type="match status" value="1"/>
</dbReference>
<dbReference type="PANTHER" id="PTHR43341">
    <property type="entry name" value="AMINO ACID PERMEASE"/>
    <property type="match status" value="1"/>
</dbReference>
<keyword evidence="2 5" id="KW-0812">Transmembrane</keyword>
<keyword evidence="4 5" id="KW-0472">Membrane</keyword>
<feature type="transmembrane region" description="Helical" evidence="5">
    <location>
        <begin position="84"/>
        <end position="105"/>
    </location>
</feature>
<dbReference type="InterPro" id="IPR004841">
    <property type="entry name" value="AA-permease/SLC12A_dom"/>
</dbReference>
<feature type="transmembrane region" description="Helical" evidence="5">
    <location>
        <begin position="215"/>
        <end position="242"/>
    </location>
</feature>
<protein>
    <submittedName>
        <fullName evidence="7">Amino acid permease/ SLC12A domain-containing protein</fullName>
    </submittedName>
</protein>
<evidence type="ECO:0000313" key="7">
    <source>
        <dbReference type="EMBL" id="KAL2832657.1"/>
    </source>
</evidence>
<evidence type="ECO:0000256" key="1">
    <source>
        <dbReference type="ARBA" id="ARBA00004141"/>
    </source>
</evidence>
<dbReference type="EMBL" id="JBFXLU010000259">
    <property type="protein sequence ID" value="KAL2832657.1"/>
    <property type="molecule type" value="Genomic_DNA"/>
</dbReference>
<evidence type="ECO:0000256" key="3">
    <source>
        <dbReference type="ARBA" id="ARBA00022989"/>
    </source>
</evidence>
<evidence type="ECO:0000256" key="5">
    <source>
        <dbReference type="SAM" id="Phobius"/>
    </source>
</evidence>
<dbReference type="InterPro" id="IPR050524">
    <property type="entry name" value="APC_YAT"/>
</dbReference>
<name>A0ABR4IY01_9EURO</name>
<gene>
    <name evidence="7" type="ORF">BJY01DRAFT_253813</name>
</gene>
<feature type="domain" description="Amino acid permease/ SLC12A" evidence="6">
    <location>
        <begin position="3"/>
        <end position="317"/>
    </location>
</feature>
<accession>A0ABR4IY01</accession>
<evidence type="ECO:0000256" key="4">
    <source>
        <dbReference type="ARBA" id="ARBA00023136"/>
    </source>
</evidence>
<dbReference type="PIRSF" id="PIRSF006060">
    <property type="entry name" value="AA_transporter"/>
    <property type="match status" value="1"/>
</dbReference>
<reference evidence="7 8" key="1">
    <citation type="submission" date="2024-07" db="EMBL/GenBank/DDBJ databases">
        <title>Section-level genome sequencing and comparative genomics of Aspergillus sections Usti and Cavernicolus.</title>
        <authorList>
            <consortium name="Lawrence Berkeley National Laboratory"/>
            <person name="Nybo J.L."/>
            <person name="Vesth T.C."/>
            <person name="Theobald S."/>
            <person name="Frisvad J.C."/>
            <person name="Larsen T.O."/>
            <person name="Kjaerboelling I."/>
            <person name="Rothschild-Mancinelli K."/>
            <person name="Lyhne E.K."/>
            <person name="Kogle M.E."/>
            <person name="Barry K."/>
            <person name="Clum A."/>
            <person name="Na H."/>
            <person name="Ledsgaard L."/>
            <person name="Lin J."/>
            <person name="Lipzen A."/>
            <person name="Kuo A."/>
            <person name="Riley R."/>
            <person name="Mondo S."/>
            <person name="Labutti K."/>
            <person name="Haridas S."/>
            <person name="Pangalinan J."/>
            <person name="Salamov A.A."/>
            <person name="Simmons B.A."/>
            <person name="Magnuson J.K."/>
            <person name="Chen J."/>
            <person name="Drula E."/>
            <person name="Henrissat B."/>
            <person name="Wiebenga A."/>
            <person name="Lubbers R.J."/>
            <person name="Gomes A.C."/>
            <person name="Makela M.R."/>
            <person name="Stajich J."/>
            <person name="Grigoriev I.V."/>
            <person name="Mortensen U.H."/>
            <person name="De Vries R.P."/>
            <person name="Baker S.E."/>
            <person name="Andersen M.R."/>
        </authorList>
    </citation>
    <scope>NUCLEOTIDE SEQUENCE [LARGE SCALE GENOMIC DNA]</scope>
    <source>
        <strain evidence="7 8">CBS 123904</strain>
    </source>
</reference>
<feature type="transmembrane region" description="Helical" evidence="5">
    <location>
        <begin position="189"/>
        <end position="209"/>
    </location>
</feature>
<comment type="caution">
    <text evidence="7">The sequence shown here is derived from an EMBL/GenBank/DDBJ whole genome shotgun (WGS) entry which is preliminary data.</text>
</comment>
<dbReference type="Gene3D" id="1.20.1740.10">
    <property type="entry name" value="Amino acid/polyamine transporter I"/>
    <property type="match status" value="1"/>
</dbReference>
<evidence type="ECO:0000256" key="2">
    <source>
        <dbReference type="ARBA" id="ARBA00022692"/>
    </source>
</evidence>
<comment type="subcellular location">
    <subcellularLocation>
        <location evidence="1">Membrane</location>
        <topology evidence="1">Multi-pass membrane protein</topology>
    </subcellularLocation>
</comment>
<organism evidence="7 8">
    <name type="scientific">Aspergillus pseudoustus</name>
    <dbReference type="NCBI Taxonomy" id="1810923"/>
    <lineage>
        <taxon>Eukaryota</taxon>
        <taxon>Fungi</taxon>
        <taxon>Dikarya</taxon>
        <taxon>Ascomycota</taxon>
        <taxon>Pezizomycotina</taxon>
        <taxon>Eurotiomycetes</taxon>
        <taxon>Eurotiomycetidae</taxon>
        <taxon>Eurotiales</taxon>
        <taxon>Aspergillaceae</taxon>
        <taxon>Aspergillus</taxon>
        <taxon>Aspergillus subgen. Nidulantes</taxon>
    </lineage>
</organism>
<feature type="transmembrane region" description="Helical" evidence="5">
    <location>
        <begin position="144"/>
        <end position="169"/>
    </location>
</feature>